<feature type="domain" description="Myb/SANT-like DNA-binding" evidence="2">
    <location>
        <begin position="16"/>
        <end position="101"/>
    </location>
</feature>
<proteinExistence type="predicted"/>
<dbReference type="InterPro" id="IPR044822">
    <property type="entry name" value="Myb_DNA-bind_4"/>
</dbReference>
<comment type="caution">
    <text evidence="3">The sequence shown here is derived from an EMBL/GenBank/DDBJ whole genome shotgun (WGS) entry which is preliminary data.</text>
</comment>
<protein>
    <recommendedName>
        <fullName evidence="2">Myb/SANT-like DNA-binding domain-containing protein</fullName>
    </recommendedName>
</protein>
<dbReference type="EMBL" id="JAFJMO010000011">
    <property type="protein sequence ID" value="KAJ8263518.1"/>
    <property type="molecule type" value="Genomic_DNA"/>
</dbReference>
<feature type="region of interest" description="Disordered" evidence="1">
    <location>
        <begin position="360"/>
        <end position="397"/>
    </location>
</feature>
<evidence type="ECO:0000313" key="3">
    <source>
        <dbReference type="EMBL" id="KAJ8263518.1"/>
    </source>
</evidence>
<dbReference type="AlphaFoldDB" id="A0A9Q1D9X0"/>
<reference evidence="3" key="1">
    <citation type="journal article" date="2023" name="Science">
        <title>Genome structures resolve the early diversification of teleost fishes.</title>
        <authorList>
            <person name="Parey E."/>
            <person name="Louis A."/>
            <person name="Montfort J."/>
            <person name="Bouchez O."/>
            <person name="Roques C."/>
            <person name="Iampietro C."/>
            <person name="Lluch J."/>
            <person name="Castinel A."/>
            <person name="Donnadieu C."/>
            <person name="Desvignes T."/>
            <person name="Floi Bucao C."/>
            <person name="Jouanno E."/>
            <person name="Wen M."/>
            <person name="Mejri S."/>
            <person name="Dirks R."/>
            <person name="Jansen H."/>
            <person name="Henkel C."/>
            <person name="Chen W.J."/>
            <person name="Zahm M."/>
            <person name="Cabau C."/>
            <person name="Klopp C."/>
            <person name="Thompson A.W."/>
            <person name="Robinson-Rechavi M."/>
            <person name="Braasch I."/>
            <person name="Lecointre G."/>
            <person name="Bobe J."/>
            <person name="Postlethwait J.H."/>
            <person name="Berthelot C."/>
            <person name="Roest Crollius H."/>
            <person name="Guiguen Y."/>
        </authorList>
    </citation>
    <scope>NUCLEOTIDE SEQUENCE</scope>
    <source>
        <strain evidence="3">Concon-B</strain>
    </source>
</reference>
<feature type="compositionally biased region" description="Low complexity" evidence="1">
    <location>
        <begin position="293"/>
        <end position="315"/>
    </location>
</feature>
<dbReference type="Pfam" id="PF13837">
    <property type="entry name" value="Myb_DNA-bind_4"/>
    <property type="match status" value="1"/>
</dbReference>
<name>A0A9Q1D9X0_CONCO</name>
<evidence type="ECO:0000259" key="2">
    <source>
        <dbReference type="Pfam" id="PF13837"/>
    </source>
</evidence>
<accession>A0A9Q1D9X0</accession>
<evidence type="ECO:0000313" key="4">
    <source>
        <dbReference type="Proteomes" id="UP001152803"/>
    </source>
</evidence>
<feature type="region of interest" description="Disordered" evidence="1">
    <location>
        <begin position="293"/>
        <end position="332"/>
    </location>
</feature>
<organism evidence="3 4">
    <name type="scientific">Conger conger</name>
    <name type="common">Conger eel</name>
    <name type="synonym">Muraena conger</name>
    <dbReference type="NCBI Taxonomy" id="82655"/>
    <lineage>
        <taxon>Eukaryota</taxon>
        <taxon>Metazoa</taxon>
        <taxon>Chordata</taxon>
        <taxon>Craniata</taxon>
        <taxon>Vertebrata</taxon>
        <taxon>Euteleostomi</taxon>
        <taxon>Actinopterygii</taxon>
        <taxon>Neopterygii</taxon>
        <taxon>Teleostei</taxon>
        <taxon>Anguilliformes</taxon>
        <taxon>Congridae</taxon>
        <taxon>Conger</taxon>
    </lineage>
</organism>
<dbReference type="Proteomes" id="UP001152803">
    <property type="component" value="Unassembled WGS sequence"/>
</dbReference>
<dbReference type="OrthoDB" id="8933168at2759"/>
<evidence type="ECO:0000256" key="1">
    <source>
        <dbReference type="SAM" id="MobiDB-lite"/>
    </source>
</evidence>
<sequence>MAATDYKAISAGYAFKWTHELTQQLILWRGANKSRFTGKRNAALKGFEVFIREMGLEGKTTVAFVKKKWENLKQKYKELKNAPAGAEGEMSAANWQWYKMMGMVVESGPSSPPLPLSSSPTPGEVIFTVPSEEDAAVSNATALVFLQEYKHVHLPMAAQDFKDPAGGFVLKWTDELTEQLILWRSANKSLFTGRRNAAVNGFEVFIREMGLEGKVTVACVKKKWENLKQKFKLLNNPPAGRSAEGELTAANWKWYKLMGEAVGSLDHTISLAVGSSSSPADLDFSFPSDEGAAASCSTSSFTSTCTPTPATSSTAPEPPPTSPAPKRAKKEPEWLLAIKELERREEARDARQAEWERAMMEREKRRDQEMMEREERRDQEMREREERRDREMREREERLIAENREREDKQAREAAGREERFLALMDFLVKK</sequence>
<gene>
    <name evidence="3" type="ORF">COCON_G00159750</name>
</gene>
<keyword evidence="4" id="KW-1185">Reference proteome</keyword>